<dbReference type="EMBL" id="BRYA01000500">
    <property type="protein sequence ID" value="GMI19801.1"/>
    <property type="molecule type" value="Genomic_DNA"/>
</dbReference>
<comment type="caution">
    <text evidence="3">The sequence shown here is derived from an EMBL/GenBank/DDBJ whole genome shotgun (WGS) entry which is preliminary data.</text>
</comment>
<keyword evidence="2" id="KW-0732">Signal</keyword>
<dbReference type="AlphaFoldDB" id="A0A9W7L0Q5"/>
<dbReference type="Proteomes" id="UP001165065">
    <property type="component" value="Unassembled WGS sequence"/>
</dbReference>
<keyword evidence="1" id="KW-0472">Membrane</keyword>
<evidence type="ECO:0000313" key="4">
    <source>
        <dbReference type="Proteomes" id="UP001165065"/>
    </source>
</evidence>
<evidence type="ECO:0000313" key="3">
    <source>
        <dbReference type="EMBL" id="GMI19801.1"/>
    </source>
</evidence>
<keyword evidence="1" id="KW-1133">Transmembrane helix</keyword>
<gene>
    <name evidence="3" type="ORF">TrCOL_g2261</name>
</gene>
<organism evidence="3 4">
    <name type="scientific">Triparma columacea</name>
    <dbReference type="NCBI Taxonomy" id="722753"/>
    <lineage>
        <taxon>Eukaryota</taxon>
        <taxon>Sar</taxon>
        <taxon>Stramenopiles</taxon>
        <taxon>Ochrophyta</taxon>
        <taxon>Bolidophyceae</taxon>
        <taxon>Parmales</taxon>
        <taxon>Triparmaceae</taxon>
        <taxon>Triparma</taxon>
    </lineage>
</organism>
<feature type="transmembrane region" description="Helical" evidence="1">
    <location>
        <begin position="253"/>
        <end position="277"/>
    </location>
</feature>
<reference evidence="4" key="1">
    <citation type="journal article" date="2023" name="Commun. Biol.">
        <title>Genome analysis of Parmales, the sister group of diatoms, reveals the evolutionary specialization of diatoms from phago-mixotrophs to photoautotrophs.</title>
        <authorList>
            <person name="Ban H."/>
            <person name="Sato S."/>
            <person name="Yoshikawa S."/>
            <person name="Yamada K."/>
            <person name="Nakamura Y."/>
            <person name="Ichinomiya M."/>
            <person name="Sato N."/>
            <person name="Blanc-Mathieu R."/>
            <person name="Endo H."/>
            <person name="Kuwata A."/>
            <person name="Ogata H."/>
        </authorList>
    </citation>
    <scope>NUCLEOTIDE SEQUENCE [LARGE SCALE GENOMIC DNA]</scope>
</reference>
<feature type="chain" id="PRO_5040769788" evidence="2">
    <location>
        <begin position="21"/>
        <end position="298"/>
    </location>
</feature>
<name>A0A9W7L0Q5_9STRA</name>
<keyword evidence="1" id="KW-0812">Transmembrane</keyword>
<evidence type="ECO:0000256" key="2">
    <source>
        <dbReference type="SAM" id="SignalP"/>
    </source>
</evidence>
<feature type="signal peptide" evidence="2">
    <location>
        <begin position="1"/>
        <end position="20"/>
    </location>
</feature>
<protein>
    <submittedName>
        <fullName evidence="3">Uncharacterized protein</fullName>
    </submittedName>
</protein>
<accession>A0A9W7L0Q5</accession>
<sequence>MSSSLFVTLLLSLLVCFSSAYHKTKWDGPEGFKGYKITGYLGDDCGETDDVEDVRALQPLNVTSYQDATPHRLIKMYPKVYGITDECSRLANFMPELYKDDGGSYYGMGGCDVNGTATLRIFNDRKCTVPILNFITGINDDAGLGWREDLKATGNATCVLRTKLQKKEPSLYQNYSVKFECLRAEDEIFEKQCQTKGWCMDQDQDCYAPWPEREAGKKAIWGEACMMGSLYIGEHIRGEKQGTFECCAHKVDYTVLILLAIVAGSIIWVGCGTCIAIKCFEQKKTVEPDRGYNDRYND</sequence>
<keyword evidence="4" id="KW-1185">Reference proteome</keyword>
<evidence type="ECO:0000256" key="1">
    <source>
        <dbReference type="SAM" id="Phobius"/>
    </source>
</evidence>
<proteinExistence type="predicted"/>